<dbReference type="EMBL" id="CP012670">
    <property type="protein sequence ID" value="AUX23421.1"/>
    <property type="molecule type" value="Genomic_DNA"/>
</dbReference>
<feature type="compositionally biased region" description="Low complexity" evidence="1">
    <location>
        <begin position="27"/>
        <end position="42"/>
    </location>
</feature>
<evidence type="ECO:0000313" key="3">
    <source>
        <dbReference type="Proteomes" id="UP000295781"/>
    </source>
</evidence>
<evidence type="ECO:0000256" key="1">
    <source>
        <dbReference type="SAM" id="MobiDB-lite"/>
    </source>
</evidence>
<dbReference type="CDD" id="cd02795">
    <property type="entry name" value="CBM6-CBM35-CBM36_like"/>
    <property type="match status" value="1"/>
</dbReference>
<proteinExistence type="predicted"/>
<feature type="region of interest" description="Disordered" evidence="1">
    <location>
        <begin position="1"/>
        <end position="42"/>
    </location>
</feature>
<evidence type="ECO:0000313" key="2">
    <source>
        <dbReference type="EMBL" id="AUX23421.1"/>
    </source>
</evidence>
<protein>
    <submittedName>
        <fullName evidence="2">Uncharacterized protein</fullName>
    </submittedName>
</protein>
<dbReference type="RefSeq" id="WP_242516350.1">
    <property type="nucleotide sequence ID" value="NZ_CP012670.1"/>
</dbReference>
<accession>A0A4P2Q2S4</accession>
<sequence>MLPFFVQPTGHPELHGGTRRGAGGGRSPRAPARRASAGARGAPGWGSWVALLPALLCGCSLEGLSAEWDASSASTGAAGGGEGNPLAREAERCARDGRFMVETDPSGVEYVVVPEDAGCHGDRVECRMEVGEAGSYQIKVKVAVGPNPSTDNSFLVRVDRQPEAGIVYSFSGAEFHLDRVKDSKADDAEVLVALDPGEHTVSFECREDGARLDWVGLVRIGP</sequence>
<gene>
    <name evidence="2" type="ORF">SOCEGT47_039460</name>
</gene>
<dbReference type="Proteomes" id="UP000295781">
    <property type="component" value="Chromosome"/>
</dbReference>
<dbReference type="AlphaFoldDB" id="A0A4P2Q2S4"/>
<reference evidence="2 3" key="1">
    <citation type="submission" date="2015-09" db="EMBL/GenBank/DDBJ databases">
        <title>Sorangium comparison.</title>
        <authorList>
            <person name="Zaburannyi N."/>
            <person name="Bunk B."/>
            <person name="Overmann J."/>
            <person name="Mueller R."/>
        </authorList>
    </citation>
    <scope>NUCLEOTIDE SEQUENCE [LARGE SCALE GENOMIC DNA]</scope>
    <source>
        <strain evidence="2 3">So ceGT47</strain>
    </source>
</reference>
<dbReference type="Gene3D" id="2.60.120.260">
    <property type="entry name" value="Galactose-binding domain-like"/>
    <property type="match status" value="1"/>
</dbReference>
<organism evidence="2 3">
    <name type="scientific">Sorangium cellulosum</name>
    <name type="common">Polyangium cellulosum</name>
    <dbReference type="NCBI Taxonomy" id="56"/>
    <lineage>
        <taxon>Bacteria</taxon>
        <taxon>Pseudomonadati</taxon>
        <taxon>Myxococcota</taxon>
        <taxon>Polyangia</taxon>
        <taxon>Polyangiales</taxon>
        <taxon>Polyangiaceae</taxon>
        <taxon>Sorangium</taxon>
    </lineage>
</organism>
<name>A0A4P2Q2S4_SORCE</name>